<comment type="caution">
    <text evidence="1">The sequence shown here is derived from an EMBL/GenBank/DDBJ whole genome shotgun (WGS) entry which is preliminary data.</text>
</comment>
<evidence type="ECO:0000313" key="1">
    <source>
        <dbReference type="EMBL" id="GFZ91571.1"/>
    </source>
</evidence>
<evidence type="ECO:0008006" key="3">
    <source>
        <dbReference type="Google" id="ProtNLM"/>
    </source>
</evidence>
<reference evidence="2" key="1">
    <citation type="journal article" date="2019" name="Int. J. Syst. Evol. Microbiol.">
        <title>The Global Catalogue of Microorganisms (GCM) 10K type strain sequencing project: providing services to taxonomists for standard genome sequencing and annotation.</title>
        <authorList>
            <consortium name="The Broad Institute Genomics Platform"/>
            <consortium name="The Broad Institute Genome Sequencing Center for Infectious Disease"/>
            <person name="Wu L."/>
            <person name="Ma J."/>
        </authorList>
    </citation>
    <scope>NUCLEOTIDE SEQUENCE [LARGE SCALE GENOMIC DNA]</scope>
    <source>
        <strain evidence="2">CGMCC 1.15043</strain>
    </source>
</reference>
<protein>
    <recommendedName>
        <fullName evidence="3">DUF5071 domain-containing protein</fullName>
    </recommendedName>
</protein>
<accession>A0ABQ1EX90</accession>
<evidence type="ECO:0000313" key="2">
    <source>
        <dbReference type="Proteomes" id="UP000615455"/>
    </source>
</evidence>
<gene>
    <name evidence="1" type="ORF">GCM10008018_42300</name>
</gene>
<keyword evidence="2" id="KW-1185">Reference proteome</keyword>
<organism evidence="1 2">
    <name type="scientific">Paenibacillus marchantiophytorum</name>
    <dbReference type="NCBI Taxonomy" id="1619310"/>
    <lineage>
        <taxon>Bacteria</taxon>
        <taxon>Bacillati</taxon>
        <taxon>Bacillota</taxon>
        <taxon>Bacilli</taxon>
        <taxon>Bacillales</taxon>
        <taxon>Paenibacillaceae</taxon>
        <taxon>Paenibacillus</taxon>
    </lineage>
</organism>
<dbReference type="Proteomes" id="UP000615455">
    <property type="component" value="Unassembled WGS sequence"/>
</dbReference>
<sequence>MENKITELLAALNWHRSQEDQDLAVQELIKYKDEIIHNLISETSKEQWLNVIRIIDKLDISYQINAVPQMLLLLADLNWPGALPAVEIMKRLEIDSIKYYIEDTLRRADKENDTIWIAWIKYLIEEMNVASDFHEYKYILKKAEW</sequence>
<dbReference type="EMBL" id="BMHE01000024">
    <property type="protein sequence ID" value="GFZ91571.1"/>
    <property type="molecule type" value="Genomic_DNA"/>
</dbReference>
<dbReference type="RefSeq" id="WP_189014748.1">
    <property type="nucleotide sequence ID" value="NZ_BMHE01000024.1"/>
</dbReference>
<dbReference type="Gene3D" id="1.25.40.750">
    <property type="entry name" value="Domain of unknown function DUF5071"/>
    <property type="match status" value="1"/>
</dbReference>
<proteinExistence type="predicted"/>
<name>A0ABQ1EX90_9BACL</name>
<dbReference type="InterPro" id="IPR038692">
    <property type="entry name" value="Cthe_2751_sf"/>
</dbReference>